<feature type="compositionally biased region" description="Low complexity" evidence="1">
    <location>
        <begin position="48"/>
        <end position="63"/>
    </location>
</feature>
<dbReference type="Pfam" id="PF10312">
    <property type="entry name" value="Cactin_mid"/>
    <property type="match status" value="1"/>
</dbReference>
<dbReference type="EMBL" id="RRYP01006096">
    <property type="protein sequence ID" value="TNV81476.1"/>
    <property type="molecule type" value="Genomic_DNA"/>
</dbReference>
<feature type="compositionally biased region" description="Basic and acidic residues" evidence="1">
    <location>
        <begin position="1"/>
        <end position="28"/>
    </location>
</feature>
<accession>A0A8J8NWG6</accession>
<dbReference type="PANTHER" id="PTHR21737">
    <property type="entry name" value="POLYGLUTAMINE BINDING PROTEIN 1/MARVEL MEMBRANE-ASSOCIATING DOMAIN CONTAINING 3"/>
    <property type="match status" value="1"/>
</dbReference>
<evidence type="ECO:0000313" key="3">
    <source>
        <dbReference type="EMBL" id="TNV81476.1"/>
    </source>
</evidence>
<gene>
    <name evidence="3" type="ORF">FGO68_gene13657</name>
</gene>
<name>A0A8J8NWG6_HALGN</name>
<dbReference type="OrthoDB" id="265955at2759"/>
<reference evidence="3" key="1">
    <citation type="submission" date="2019-06" db="EMBL/GenBank/DDBJ databases">
        <authorList>
            <person name="Zheng W."/>
        </authorList>
    </citation>
    <scope>NUCLEOTIDE SEQUENCE</scope>
    <source>
        <strain evidence="3">QDHG01</strain>
    </source>
</reference>
<dbReference type="GO" id="GO:0005737">
    <property type="term" value="C:cytoplasm"/>
    <property type="evidence" value="ECO:0007669"/>
    <property type="project" value="TreeGrafter"/>
</dbReference>
<evidence type="ECO:0000256" key="1">
    <source>
        <dbReference type="SAM" id="MobiDB-lite"/>
    </source>
</evidence>
<comment type="caution">
    <text evidence="3">The sequence shown here is derived from an EMBL/GenBank/DDBJ whole genome shotgun (WGS) entry which is preliminary data.</text>
</comment>
<dbReference type="PANTHER" id="PTHR21737:SF4">
    <property type="entry name" value="SPLICING FACTOR CACTIN"/>
    <property type="match status" value="1"/>
</dbReference>
<protein>
    <recommendedName>
        <fullName evidence="2">Splicing factor cactin central domain-containing protein</fullName>
    </recommendedName>
</protein>
<evidence type="ECO:0000313" key="4">
    <source>
        <dbReference type="Proteomes" id="UP000785679"/>
    </source>
</evidence>
<feature type="compositionally biased region" description="Basic and acidic residues" evidence="1">
    <location>
        <begin position="35"/>
        <end position="47"/>
    </location>
</feature>
<feature type="domain" description="Splicing factor cactin central" evidence="2">
    <location>
        <begin position="108"/>
        <end position="311"/>
    </location>
</feature>
<proteinExistence type="predicted"/>
<evidence type="ECO:0000259" key="2">
    <source>
        <dbReference type="Pfam" id="PF10312"/>
    </source>
</evidence>
<dbReference type="Proteomes" id="UP000785679">
    <property type="component" value="Unassembled WGS sequence"/>
</dbReference>
<keyword evidence="4" id="KW-1185">Reference proteome</keyword>
<feature type="compositionally biased region" description="Basic and acidic residues" evidence="1">
    <location>
        <begin position="64"/>
        <end position="87"/>
    </location>
</feature>
<organism evidence="3 4">
    <name type="scientific">Halteria grandinella</name>
    <dbReference type="NCBI Taxonomy" id="5974"/>
    <lineage>
        <taxon>Eukaryota</taxon>
        <taxon>Sar</taxon>
        <taxon>Alveolata</taxon>
        <taxon>Ciliophora</taxon>
        <taxon>Intramacronucleata</taxon>
        <taxon>Spirotrichea</taxon>
        <taxon>Stichotrichia</taxon>
        <taxon>Sporadotrichida</taxon>
        <taxon>Halteriidae</taxon>
        <taxon>Halteria</taxon>
    </lineage>
</organism>
<dbReference type="GO" id="GO:0045292">
    <property type="term" value="P:mRNA cis splicing, via spliceosome"/>
    <property type="evidence" value="ECO:0007669"/>
    <property type="project" value="TreeGrafter"/>
</dbReference>
<dbReference type="GO" id="GO:0005681">
    <property type="term" value="C:spliceosomal complex"/>
    <property type="evidence" value="ECO:0007669"/>
    <property type="project" value="TreeGrafter"/>
</dbReference>
<sequence length="479" mass="55401">MDQQRDKVQRGHHQQDGTKSEHNKDRNKDRKRRGERSPRKSRSRDAKSSSNSSRSSSLYSSKSASKEKDSVKGEWNERRDQFQRRGEFINQSQVETRHADQLKPTVPEEETFDQWKVKEDAFHLEQAILRSKIRIEKNREKPIDFLAKVILIIAGKLSVTTDFLSTDFKTPYSIFNLVATSAELKEISNEIQVFMNVGKDPKMPGFYEYWESMKVLCERMLERKLRQEQSTKVTKEEAHLLLLKQTEEEIELEKQAEELILDKGIEELAELKGEIESSLASDRSFAEQMSYWSSVLKKIEEQTAKTRVEQIYQEYCQKNKEQIDIAIQTASEAKKKALHKRTDLSGAPGSKKYETPFTALKIDNIKKLPVNTEADAILNIPESIEHDKDDNDFMYNDGALSPFVIPYEEAGYLQALAVTDAQITQEQELVMRDFLMKQLKKFMQKNEESKMGQDSMAVDQENLTSVEKVKKTALNTLHV</sequence>
<feature type="region of interest" description="Disordered" evidence="1">
    <location>
        <begin position="1"/>
        <end position="107"/>
    </location>
</feature>
<dbReference type="InterPro" id="IPR018816">
    <property type="entry name" value="Cactin_central"/>
</dbReference>
<dbReference type="AlphaFoldDB" id="A0A8J8NWG6"/>